<comment type="caution">
    <text evidence="1">The sequence shown here is derived from an EMBL/GenBank/DDBJ whole genome shotgun (WGS) entry which is preliminary data.</text>
</comment>
<protein>
    <submittedName>
        <fullName evidence="1">Uncharacterized protein</fullName>
    </submittedName>
</protein>
<dbReference type="Proteomes" id="UP000054632">
    <property type="component" value="Unassembled WGS sequence"/>
</dbReference>
<organism evidence="1 2">
    <name type="scientific">Trichinella pseudospiralis</name>
    <name type="common">Parasitic roundworm</name>
    <dbReference type="NCBI Taxonomy" id="6337"/>
    <lineage>
        <taxon>Eukaryota</taxon>
        <taxon>Metazoa</taxon>
        <taxon>Ecdysozoa</taxon>
        <taxon>Nematoda</taxon>
        <taxon>Enoplea</taxon>
        <taxon>Dorylaimia</taxon>
        <taxon>Trichinellida</taxon>
        <taxon>Trichinellidae</taxon>
        <taxon>Trichinella</taxon>
    </lineage>
</organism>
<name>A0A0V1EDM3_TRIPS</name>
<reference evidence="1 2" key="1">
    <citation type="submission" date="2015-01" db="EMBL/GenBank/DDBJ databases">
        <title>Evolution of Trichinella species and genotypes.</title>
        <authorList>
            <person name="Korhonen P.K."/>
            <person name="Edoardo P."/>
            <person name="Giuseppe L.R."/>
            <person name="Gasser R.B."/>
        </authorList>
    </citation>
    <scope>NUCLEOTIDE SEQUENCE [LARGE SCALE GENOMIC DNA]</scope>
    <source>
        <strain evidence="1">ISS13</strain>
    </source>
</reference>
<evidence type="ECO:0000313" key="1">
    <source>
        <dbReference type="EMBL" id="KRY71871.1"/>
    </source>
</evidence>
<proteinExistence type="predicted"/>
<accession>A0A0V1EDM3</accession>
<evidence type="ECO:0000313" key="2">
    <source>
        <dbReference type="Proteomes" id="UP000054632"/>
    </source>
</evidence>
<gene>
    <name evidence="1" type="ORF">T4A_2117</name>
</gene>
<dbReference type="AlphaFoldDB" id="A0A0V1EDM3"/>
<sequence length="76" mass="8688">MNNRSQQNCAETMNYYHLKYQSACDCHFVFSFTKEVALECSGKAEWSGDAGKYSKDELHMHITNMVASVLAIHLPR</sequence>
<dbReference type="EMBL" id="JYDR01000052">
    <property type="protein sequence ID" value="KRY71871.1"/>
    <property type="molecule type" value="Genomic_DNA"/>
</dbReference>